<accession>A0A369ZP80</accession>
<organism evidence="1 2">
    <name type="scientific">Haemophilus paraphrohaemolyticus</name>
    <dbReference type="NCBI Taxonomy" id="736"/>
    <lineage>
        <taxon>Bacteria</taxon>
        <taxon>Pseudomonadati</taxon>
        <taxon>Pseudomonadota</taxon>
        <taxon>Gammaproteobacteria</taxon>
        <taxon>Pasteurellales</taxon>
        <taxon>Pasteurellaceae</taxon>
        <taxon>Haemophilus</taxon>
    </lineage>
</organism>
<keyword evidence="1" id="KW-0238">DNA-binding</keyword>
<dbReference type="STRING" id="736.B0184_09745"/>
<gene>
    <name evidence="1" type="ORF">DPV92_03020</name>
</gene>
<evidence type="ECO:0000313" key="2">
    <source>
        <dbReference type="Proteomes" id="UP000253945"/>
    </source>
</evidence>
<dbReference type="AlphaFoldDB" id="A0A369ZP80"/>
<evidence type="ECO:0000313" key="1">
    <source>
        <dbReference type="EMBL" id="RDF11243.1"/>
    </source>
</evidence>
<dbReference type="GO" id="GO:0003677">
    <property type="term" value="F:DNA binding"/>
    <property type="evidence" value="ECO:0007669"/>
    <property type="project" value="UniProtKB-KW"/>
</dbReference>
<sequence length="63" mass="7090">MLNVKTPEQVKSEFEARGESFADWAREHGYDRLYVYRVLNGTIKAKRGIGHEIAVKLGLKAAA</sequence>
<comment type="caution">
    <text evidence="1">The sequence shown here is derived from an EMBL/GenBank/DDBJ whole genome shotgun (WGS) entry which is preliminary data.</text>
</comment>
<keyword evidence="2" id="KW-1185">Reference proteome</keyword>
<dbReference type="Proteomes" id="UP000253945">
    <property type="component" value="Unassembled WGS sequence"/>
</dbReference>
<dbReference type="InterPro" id="IPR010982">
    <property type="entry name" value="Lambda_DNA-bd_dom_sf"/>
</dbReference>
<dbReference type="NCBIfam" id="TIGR04111">
    <property type="entry name" value="BcepMu_gp16"/>
    <property type="match status" value="1"/>
</dbReference>
<dbReference type="InterPro" id="IPR026365">
    <property type="entry name" value="BcepMu_gp16"/>
</dbReference>
<protein>
    <submittedName>
        <fullName evidence="1">DNA-binding protein</fullName>
    </submittedName>
</protein>
<dbReference type="RefSeq" id="WP_005708235.1">
    <property type="nucleotide sequence ID" value="NZ_MUXX01000020.1"/>
</dbReference>
<proteinExistence type="predicted"/>
<dbReference type="EMBL" id="QEQF01000002">
    <property type="protein sequence ID" value="RDF11243.1"/>
    <property type="molecule type" value="Genomic_DNA"/>
</dbReference>
<dbReference type="GeneID" id="300133134"/>
<dbReference type="Gene3D" id="1.10.260.40">
    <property type="entry name" value="lambda repressor-like DNA-binding domains"/>
    <property type="match status" value="1"/>
</dbReference>
<reference evidence="1 2" key="1">
    <citation type="submission" date="2018-05" db="EMBL/GenBank/DDBJ databases">
        <title>Draft Genome Sequences for a Diverse set of 7 Haemophilus Species.</title>
        <authorList>
            <person name="Nichols M."/>
            <person name="Topaz N."/>
            <person name="Wang X."/>
            <person name="Wang X."/>
            <person name="Boxrud D."/>
        </authorList>
    </citation>
    <scope>NUCLEOTIDE SEQUENCE [LARGE SCALE GENOMIC DNA]</scope>
    <source>
        <strain evidence="1 2">C2014016342</strain>
    </source>
</reference>
<name>A0A369ZP80_9PAST</name>